<organism evidence="2 3">
    <name type="scientific">Sphingobacterium kitahiroshimense</name>
    <dbReference type="NCBI Taxonomy" id="470446"/>
    <lineage>
        <taxon>Bacteria</taxon>
        <taxon>Pseudomonadati</taxon>
        <taxon>Bacteroidota</taxon>
        <taxon>Sphingobacteriia</taxon>
        <taxon>Sphingobacteriales</taxon>
        <taxon>Sphingobacteriaceae</taxon>
        <taxon>Sphingobacterium</taxon>
    </lineage>
</organism>
<proteinExistence type="predicted"/>
<accession>A0ABV0BNZ8</accession>
<evidence type="ECO:0000313" key="2">
    <source>
        <dbReference type="EMBL" id="MEN5376529.1"/>
    </source>
</evidence>
<dbReference type="InterPro" id="IPR043732">
    <property type="entry name" value="DUF5675"/>
</dbReference>
<evidence type="ECO:0000313" key="3">
    <source>
        <dbReference type="Proteomes" id="UP001409291"/>
    </source>
</evidence>
<dbReference type="EMBL" id="JBDJNQ010000002">
    <property type="protein sequence ID" value="MEN5376529.1"/>
    <property type="molecule type" value="Genomic_DNA"/>
</dbReference>
<name>A0ABV0BNZ8_9SPHI</name>
<feature type="domain" description="DUF5675" evidence="1">
    <location>
        <begin position="6"/>
        <end position="132"/>
    </location>
</feature>
<dbReference type="Proteomes" id="UP001409291">
    <property type="component" value="Unassembled WGS sequence"/>
</dbReference>
<sequence length="156" mass="17686">MGNVLVKRIGQGKQSTLSYLFVDGEFVCYVLEDAIRDVKIKGETAIPAGIYPLILNTYGAMNARYKRRFPEFHQGMIEIKEIPNYSYVYIHIGNNIGDTSGCILVGTSWEMIEGDYELRKSRKAYVSLYKKLIGKMASKVVSLEIRNEMLDSDIVT</sequence>
<dbReference type="Pfam" id="PF18925">
    <property type="entry name" value="DUF5675"/>
    <property type="match status" value="1"/>
</dbReference>
<keyword evidence="3" id="KW-1185">Reference proteome</keyword>
<protein>
    <submittedName>
        <fullName evidence="2">DUF5675 family protein</fullName>
    </submittedName>
</protein>
<comment type="caution">
    <text evidence="2">The sequence shown here is derived from an EMBL/GenBank/DDBJ whole genome shotgun (WGS) entry which is preliminary data.</text>
</comment>
<gene>
    <name evidence="2" type="ORF">ABE541_04565</name>
</gene>
<dbReference type="RefSeq" id="WP_346580749.1">
    <property type="nucleotide sequence ID" value="NZ_JBDJNQ010000002.1"/>
</dbReference>
<reference evidence="2 3" key="1">
    <citation type="submission" date="2024-04" db="EMBL/GenBank/DDBJ databases">
        <title>WGS of bacteria from Torrens River.</title>
        <authorList>
            <person name="Wyrsch E.R."/>
            <person name="Drigo B."/>
        </authorList>
    </citation>
    <scope>NUCLEOTIDE SEQUENCE [LARGE SCALE GENOMIC DNA]</scope>
    <source>
        <strain evidence="2 3">TWI391</strain>
    </source>
</reference>
<evidence type="ECO:0000259" key="1">
    <source>
        <dbReference type="Pfam" id="PF18925"/>
    </source>
</evidence>